<accession>X0X3V7</accession>
<gene>
    <name evidence="1" type="ORF">S01H1_56586</name>
</gene>
<feature type="non-terminal residue" evidence="1">
    <location>
        <position position="37"/>
    </location>
</feature>
<reference evidence="1" key="1">
    <citation type="journal article" date="2014" name="Front. Microbiol.">
        <title>High frequency of phylogenetically diverse reductive dehalogenase-homologous genes in deep subseafloor sedimentary metagenomes.</title>
        <authorList>
            <person name="Kawai M."/>
            <person name="Futagami T."/>
            <person name="Toyoda A."/>
            <person name="Takaki Y."/>
            <person name="Nishi S."/>
            <person name="Hori S."/>
            <person name="Arai W."/>
            <person name="Tsubouchi T."/>
            <person name="Morono Y."/>
            <person name="Uchiyama I."/>
            <person name="Ito T."/>
            <person name="Fujiyama A."/>
            <person name="Inagaki F."/>
            <person name="Takami H."/>
        </authorList>
    </citation>
    <scope>NUCLEOTIDE SEQUENCE</scope>
    <source>
        <strain evidence="1">Expedition CK06-06</strain>
    </source>
</reference>
<organism evidence="1">
    <name type="scientific">marine sediment metagenome</name>
    <dbReference type="NCBI Taxonomy" id="412755"/>
    <lineage>
        <taxon>unclassified sequences</taxon>
        <taxon>metagenomes</taxon>
        <taxon>ecological metagenomes</taxon>
    </lineage>
</organism>
<name>X0X3V7_9ZZZZ</name>
<protein>
    <submittedName>
        <fullName evidence="1">Uncharacterized protein</fullName>
    </submittedName>
</protein>
<dbReference type="EMBL" id="BARS01036855">
    <property type="protein sequence ID" value="GAG19681.1"/>
    <property type="molecule type" value="Genomic_DNA"/>
</dbReference>
<evidence type="ECO:0000313" key="1">
    <source>
        <dbReference type="EMBL" id="GAG19681.1"/>
    </source>
</evidence>
<proteinExistence type="predicted"/>
<dbReference type="AlphaFoldDB" id="X0X3V7"/>
<sequence length="37" mass="4352">MANKDWWEELGDDDCLKVGSWNMLIDYIQHSACTDFT</sequence>
<comment type="caution">
    <text evidence="1">The sequence shown here is derived from an EMBL/GenBank/DDBJ whole genome shotgun (WGS) entry which is preliminary data.</text>
</comment>